<feature type="compositionally biased region" description="Pro residues" evidence="3">
    <location>
        <begin position="119"/>
        <end position="128"/>
    </location>
</feature>
<dbReference type="InterPro" id="IPR001452">
    <property type="entry name" value="SH3_domain"/>
</dbReference>
<evidence type="ECO:0000313" key="7">
    <source>
        <dbReference type="EMBL" id="KAF2401630.1"/>
    </source>
</evidence>
<feature type="compositionally biased region" description="Low complexity" evidence="3">
    <location>
        <begin position="573"/>
        <end position="584"/>
    </location>
</feature>
<proteinExistence type="predicted"/>
<dbReference type="Gene3D" id="2.30.29.30">
    <property type="entry name" value="Pleckstrin-homology domain (PH domain)/Phosphotyrosine-binding domain (PTB)"/>
    <property type="match status" value="1"/>
</dbReference>
<reference evidence="7" key="1">
    <citation type="journal article" date="2020" name="Stud. Mycol.">
        <title>101 Dothideomycetes genomes: a test case for predicting lifestyles and emergence of pathogens.</title>
        <authorList>
            <person name="Haridas S."/>
            <person name="Albert R."/>
            <person name="Binder M."/>
            <person name="Bloem J."/>
            <person name="Labutti K."/>
            <person name="Salamov A."/>
            <person name="Andreopoulos B."/>
            <person name="Baker S."/>
            <person name="Barry K."/>
            <person name="Bills G."/>
            <person name="Bluhm B."/>
            <person name="Cannon C."/>
            <person name="Castanera R."/>
            <person name="Culley D."/>
            <person name="Daum C."/>
            <person name="Ezra D."/>
            <person name="Gonzalez J."/>
            <person name="Henrissat B."/>
            <person name="Kuo A."/>
            <person name="Liang C."/>
            <person name="Lipzen A."/>
            <person name="Lutzoni F."/>
            <person name="Magnuson J."/>
            <person name="Mondo S."/>
            <person name="Nolan M."/>
            <person name="Ohm R."/>
            <person name="Pangilinan J."/>
            <person name="Park H.-J."/>
            <person name="Ramirez L."/>
            <person name="Alfaro M."/>
            <person name="Sun H."/>
            <person name="Tritt A."/>
            <person name="Yoshinaga Y."/>
            <person name="Zwiers L.-H."/>
            <person name="Turgeon B."/>
            <person name="Goodwin S."/>
            <person name="Spatafora J."/>
            <person name="Crous P."/>
            <person name="Grigoriev I."/>
        </authorList>
    </citation>
    <scope>NUCLEOTIDE SEQUENCE</scope>
    <source>
        <strain evidence="7">CBS 262.69</strain>
    </source>
</reference>
<dbReference type="PROSITE" id="PS50002">
    <property type="entry name" value="SH3"/>
    <property type="match status" value="1"/>
</dbReference>
<dbReference type="Gene3D" id="2.30.30.40">
    <property type="entry name" value="SH3 Domains"/>
    <property type="match status" value="1"/>
</dbReference>
<dbReference type="AlphaFoldDB" id="A0A6G1I026"/>
<feature type="region of interest" description="Disordered" evidence="3">
    <location>
        <begin position="51"/>
        <end position="158"/>
    </location>
</feature>
<feature type="domain" description="PH" evidence="5">
    <location>
        <begin position="711"/>
        <end position="860"/>
    </location>
</feature>
<dbReference type="SMART" id="SM00233">
    <property type="entry name" value="PH"/>
    <property type="match status" value="1"/>
</dbReference>
<dbReference type="PANTHER" id="PTHR12092">
    <property type="entry name" value="PLECKSTRIN"/>
    <property type="match status" value="1"/>
</dbReference>
<dbReference type="InterPro" id="IPR001849">
    <property type="entry name" value="PH_domain"/>
</dbReference>
<dbReference type="SMART" id="SM00454">
    <property type="entry name" value="SAM"/>
    <property type="match status" value="1"/>
</dbReference>
<dbReference type="InterPro" id="IPR037370">
    <property type="entry name" value="Pleckstrin"/>
</dbReference>
<feature type="domain" description="SAM" evidence="6">
    <location>
        <begin position="227"/>
        <end position="293"/>
    </location>
</feature>
<feature type="compositionally biased region" description="Pro residues" evidence="3">
    <location>
        <begin position="59"/>
        <end position="69"/>
    </location>
</feature>
<dbReference type="OrthoDB" id="73680at2759"/>
<dbReference type="InterPro" id="IPR013761">
    <property type="entry name" value="SAM/pointed_sf"/>
</dbReference>
<feature type="region of interest" description="Disordered" evidence="3">
    <location>
        <begin position="294"/>
        <end position="418"/>
    </location>
</feature>
<evidence type="ECO:0000256" key="3">
    <source>
        <dbReference type="SAM" id="MobiDB-lite"/>
    </source>
</evidence>
<dbReference type="GO" id="GO:0030036">
    <property type="term" value="P:actin cytoskeleton organization"/>
    <property type="evidence" value="ECO:0007669"/>
    <property type="project" value="TreeGrafter"/>
</dbReference>
<evidence type="ECO:0000259" key="4">
    <source>
        <dbReference type="PROSITE" id="PS50002"/>
    </source>
</evidence>
<evidence type="ECO:0008006" key="9">
    <source>
        <dbReference type="Google" id="ProtNLM"/>
    </source>
</evidence>
<evidence type="ECO:0000256" key="1">
    <source>
        <dbReference type="ARBA" id="ARBA00022443"/>
    </source>
</evidence>
<dbReference type="Pfam" id="PF00169">
    <property type="entry name" value="PH"/>
    <property type="match status" value="1"/>
</dbReference>
<feature type="compositionally biased region" description="Basic and acidic residues" evidence="3">
    <location>
        <begin position="898"/>
        <end position="914"/>
    </location>
</feature>
<evidence type="ECO:0000259" key="5">
    <source>
        <dbReference type="PROSITE" id="PS50003"/>
    </source>
</evidence>
<keyword evidence="1 2" id="KW-0728">SH3 domain</keyword>
<dbReference type="GO" id="GO:0005886">
    <property type="term" value="C:plasma membrane"/>
    <property type="evidence" value="ECO:0007669"/>
    <property type="project" value="TreeGrafter"/>
</dbReference>
<dbReference type="Pfam" id="PF07647">
    <property type="entry name" value="SAM_2"/>
    <property type="match status" value="1"/>
</dbReference>
<dbReference type="CDD" id="cd09535">
    <property type="entry name" value="SAM_BOI-like_fungal"/>
    <property type="match status" value="1"/>
</dbReference>
<name>A0A6G1I026_9PEZI</name>
<dbReference type="FunFam" id="1.10.150.50:FF:000082">
    <property type="entry name" value="Polarized growth protein boi2"/>
    <property type="match status" value="1"/>
</dbReference>
<evidence type="ECO:0000259" key="6">
    <source>
        <dbReference type="PROSITE" id="PS50105"/>
    </source>
</evidence>
<accession>A0A6G1I026</accession>
<dbReference type="EMBL" id="ML996692">
    <property type="protein sequence ID" value="KAF2401630.1"/>
    <property type="molecule type" value="Genomic_DNA"/>
</dbReference>
<dbReference type="InterPro" id="IPR001660">
    <property type="entry name" value="SAM"/>
</dbReference>
<dbReference type="InterPro" id="IPR036028">
    <property type="entry name" value="SH3-like_dom_sf"/>
</dbReference>
<feature type="compositionally biased region" description="Polar residues" evidence="3">
    <location>
        <begin position="134"/>
        <end position="158"/>
    </location>
</feature>
<feature type="compositionally biased region" description="Basic residues" evidence="3">
    <location>
        <begin position="677"/>
        <end position="690"/>
    </location>
</feature>
<protein>
    <recommendedName>
        <fullName evidence="9">Polarized growth protein Boi2</fullName>
    </recommendedName>
</protein>
<feature type="region of interest" description="Disordered" evidence="3">
    <location>
        <begin position="621"/>
        <end position="706"/>
    </location>
</feature>
<dbReference type="InterPro" id="IPR011993">
    <property type="entry name" value="PH-like_dom_sf"/>
</dbReference>
<gene>
    <name evidence="7" type="ORF">EJ06DRAFT_528798</name>
</gene>
<dbReference type="PROSITE" id="PS50003">
    <property type="entry name" value="PH_DOMAIN"/>
    <property type="match status" value="1"/>
</dbReference>
<dbReference type="PANTHER" id="PTHR12092:SF16">
    <property type="entry name" value="PH DOMAIN-CONTAINING PROTEIN"/>
    <property type="match status" value="1"/>
</dbReference>
<dbReference type="PROSITE" id="PS50105">
    <property type="entry name" value="SAM_DOMAIN"/>
    <property type="match status" value="1"/>
</dbReference>
<feature type="region of interest" description="Disordered" evidence="3">
    <location>
        <begin position="879"/>
        <end position="914"/>
    </location>
</feature>
<feature type="compositionally biased region" description="Polar residues" evidence="3">
    <location>
        <begin position="388"/>
        <end position="401"/>
    </location>
</feature>
<feature type="compositionally biased region" description="Polar residues" evidence="3">
    <location>
        <begin position="640"/>
        <end position="669"/>
    </location>
</feature>
<feature type="compositionally biased region" description="Polar residues" evidence="3">
    <location>
        <begin position="74"/>
        <end position="87"/>
    </location>
</feature>
<keyword evidence="8" id="KW-1185">Reference proteome</keyword>
<sequence>MLTDADNFKARSGDELTLRKGDRIELIERDDDFGDGWFLGRHVQRGTTGLFPEVYTTPEPKPTNPPTSQPPLHQATSSLHSVETNGSEVRPLGSMDSSLGSVPSPEQLRIASSMENTSPVPPSNPVTPPSVSTIRRTPPTSTAHRSISLSNGTHQNSPVMNETLSVIEEHITDMNTPRHSILIPEGLALPNDDNFTSRLDRRLSYINGNETDEEEAGILTDNEVRIWTPEQVAAYLDEVGADKQHCRVFRDQEITGEVLLGMDQGSLMLKEFELGSIGKRLALWQKIKALQDEVKNGRKTPRPGSEYSNATHDTGRARSTSFGTVLPRIPSLMEGSRTPSRQHTHPRGVNESVSSLPPIMDSPHMTHSPRPSAASIRDFNNSRRHSSIDCTSQTDDQSRASTALTAHTHHTHTKQGSFDQTWTMRAAPGEETSIAGILHSPRADSPHSQANAPEVRLSVVNSIDLDRGYFSGNEVENRKARNVLKKRTAETTHMRAPSDGYNNRRLSHVFRQKRTGSTDSIHDISTPMSPAAHMYYNTSKPGVRATSVPQFGKPLKQTSQITPTVTKLDYTASPSSDALAAPPSETSSIDHPGPSPAHKSLFSRTRATGLRAISDAITGDEKARIQVSARRSPVKEAAPQASSRTGSSTPSINSKSIDIDENSVSSLIKGTSTGGSGRRHTASQPKRKSKKDTSAYRHGLQKKSPKEQMIGCDYSGWMKKKSSHLMTTWKPRLFVLRGCRLSYYYSEEDTEEQGVIDIAGHRVLSANNDRITGLHATFTGAASSPSSPQNAQIETTASLDAVKAAGVEKEDASGMFIFKLLPPRPGGHGVNFTKPTVHYFAVDNVQQGRLWMAALVKATINRKNGEVISTYAHKTISLQKAKEMRQRPPALMEPEDSEPAKSDKSDDEKKGLAIELESIKKVDDDLNAGPGAEKTSSNTDLTTLVHVPTGSIDVNNILGSATAV</sequence>
<evidence type="ECO:0000313" key="8">
    <source>
        <dbReference type="Proteomes" id="UP000799640"/>
    </source>
</evidence>
<feature type="compositionally biased region" description="Polar residues" evidence="3">
    <location>
        <begin position="306"/>
        <end position="323"/>
    </location>
</feature>
<dbReference type="Gene3D" id="1.10.150.50">
    <property type="entry name" value="Transcription Factor, Ets-1"/>
    <property type="match status" value="1"/>
</dbReference>
<dbReference type="Proteomes" id="UP000799640">
    <property type="component" value="Unassembled WGS sequence"/>
</dbReference>
<dbReference type="SMART" id="SM00326">
    <property type="entry name" value="SH3"/>
    <property type="match status" value="1"/>
</dbReference>
<dbReference type="SUPFAM" id="SSF47769">
    <property type="entry name" value="SAM/Pointed domain"/>
    <property type="match status" value="1"/>
</dbReference>
<organism evidence="7 8">
    <name type="scientific">Trichodelitschia bisporula</name>
    <dbReference type="NCBI Taxonomy" id="703511"/>
    <lineage>
        <taxon>Eukaryota</taxon>
        <taxon>Fungi</taxon>
        <taxon>Dikarya</taxon>
        <taxon>Ascomycota</taxon>
        <taxon>Pezizomycotina</taxon>
        <taxon>Dothideomycetes</taxon>
        <taxon>Dothideomycetes incertae sedis</taxon>
        <taxon>Phaeotrichales</taxon>
        <taxon>Phaeotrichaceae</taxon>
        <taxon>Trichodelitschia</taxon>
    </lineage>
</organism>
<evidence type="ECO:0000256" key="2">
    <source>
        <dbReference type="PROSITE-ProRule" id="PRU00192"/>
    </source>
</evidence>
<feature type="domain" description="SH3" evidence="4">
    <location>
        <begin position="1"/>
        <end position="61"/>
    </location>
</feature>
<dbReference type="SUPFAM" id="SSF50729">
    <property type="entry name" value="PH domain-like"/>
    <property type="match status" value="1"/>
</dbReference>
<dbReference type="Pfam" id="PF14604">
    <property type="entry name" value="SH3_9"/>
    <property type="match status" value="1"/>
</dbReference>
<dbReference type="SUPFAM" id="SSF50044">
    <property type="entry name" value="SH3-domain"/>
    <property type="match status" value="1"/>
</dbReference>
<feature type="region of interest" description="Disordered" evidence="3">
    <location>
        <begin position="573"/>
        <end position="600"/>
    </location>
</feature>